<dbReference type="AlphaFoldDB" id="A0A834SYF8"/>
<organism evidence="2 3">
    <name type="scientific">Senna tora</name>
    <dbReference type="NCBI Taxonomy" id="362788"/>
    <lineage>
        <taxon>Eukaryota</taxon>
        <taxon>Viridiplantae</taxon>
        <taxon>Streptophyta</taxon>
        <taxon>Embryophyta</taxon>
        <taxon>Tracheophyta</taxon>
        <taxon>Spermatophyta</taxon>
        <taxon>Magnoliopsida</taxon>
        <taxon>eudicotyledons</taxon>
        <taxon>Gunneridae</taxon>
        <taxon>Pentapetalae</taxon>
        <taxon>rosids</taxon>
        <taxon>fabids</taxon>
        <taxon>Fabales</taxon>
        <taxon>Fabaceae</taxon>
        <taxon>Caesalpinioideae</taxon>
        <taxon>Cassia clade</taxon>
        <taxon>Senna</taxon>
    </lineage>
</organism>
<dbReference type="EMBL" id="JAAIUW010000010">
    <property type="protein sequence ID" value="KAF7811542.1"/>
    <property type="molecule type" value="Genomic_DNA"/>
</dbReference>
<name>A0A834SYF8_9FABA</name>
<reference evidence="2" key="1">
    <citation type="submission" date="2020-09" db="EMBL/GenBank/DDBJ databases">
        <title>Genome-Enabled Discovery of Anthraquinone Biosynthesis in Senna tora.</title>
        <authorList>
            <person name="Kang S.-H."/>
            <person name="Pandey R.P."/>
            <person name="Lee C.-M."/>
            <person name="Sim J.-S."/>
            <person name="Jeong J.-T."/>
            <person name="Choi B.-S."/>
            <person name="Jung M."/>
            <person name="Ginzburg D."/>
            <person name="Zhao K."/>
            <person name="Won S.Y."/>
            <person name="Oh T.-J."/>
            <person name="Yu Y."/>
            <person name="Kim N.-H."/>
            <person name="Lee O.R."/>
            <person name="Lee T.-H."/>
            <person name="Bashyal P."/>
            <person name="Kim T.-S."/>
            <person name="Lee W.-H."/>
            <person name="Kawkins C."/>
            <person name="Kim C.-K."/>
            <person name="Kim J.S."/>
            <person name="Ahn B.O."/>
            <person name="Rhee S.Y."/>
            <person name="Sohng J.K."/>
        </authorList>
    </citation>
    <scope>NUCLEOTIDE SEQUENCE</scope>
    <source>
        <tissue evidence="2">Leaf</tissue>
    </source>
</reference>
<evidence type="ECO:0000256" key="1">
    <source>
        <dbReference type="SAM" id="Phobius"/>
    </source>
</evidence>
<evidence type="ECO:0000313" key="3">
    <source>
        <dbReference type="Proteomes" id="UP000634136"/>
    </source>
</evidence>
<gene>
    <name evidence="2" type="ORF">G2W53_032518</name>
</gene>
<keyword evidence="1" id="KW-0812">Transmembrane</keyword>
<keyword evidence="1" id="KW-1133">Transmembrane helix</keyword>
<protein>
    <submittedName>
        <fullName evidence="2">Putative germin-like protein 9-2</fullName>
    </submittedName>
</protein>
<dbReference type="Proteomes" id="UP000634136">
    <property type="component" value="Unassembled WGS sequence"/>
</dbReference>
<sequence length="117" mass="13000">MEEEEKLRSTRVRVGRVDGARRVLEQSIGDALAIESRELQEGCFCCSEGGGDLGEDWSETSVGSLEKMKWGSSRTRNEEMRIGVLLLEPIYLSIYLTILLVCLGEGGGETMELLSKR</sequence>
<comment type="caution">
    <text evidence="2">The sequence shown here is derived from an EMBL/GenBank/DDBJ whole genome shotgun (WGS) entry which is preliminary data.</text>
</comment>
<proteinExistence type="predicted"/>
<evidence type="ECO:0000313" key="2">
    <source>
        <dbReference type="EMBL" id="KAF7811542.1"/>
    </source>
</evidence>
<feature type="transmembrane region" description="Helical" evidence="1">
    <location>
        <begin position="82"/>
        <end position="101"/>
    </location>
</feature>
<keyword evidence="3" id="KW-1185">Reference proteome</keyword>
<accession>A0A834SYF8</accession>
<keyword evidence="1" id="KW-0472">Membrane</keyword>